<proteinExistence type="predicted"/>
<dbReference type="EMBL" id="ACYG01000022">
    <property type="protein sequence ID" value="EEV17796.1"/>
    <property type="molecule type" value="Genomic_DNA"/>
</dbReference>
<name>C8PGX5_9BACT</name>
<evidence type="ECO:0000313" key="3">
    <source>
        <dbReference type="Proteomes" id="UP000005709"/>
    </source>
</evidence>
<sequence>MKVRITNRDVDNLNKFMLLYSKKARKQRLISTYAIPFEFLLVGIIIDGLLKTAPIASIASVVLGAAWLIFYPKFYRRMLRKHLDAAKLAQDSNIEMEFIAGEDEISFSKGEPRASEKFAARSLNRIAAGGENFFLAFDRGFHIVLPKNAETDAAVQHLADLCGLQIEPVDLDVEI</sequence>
<dbReference type="AlphaFoldDB" id="C8PGX5"/>
<keyword evidence="1" id="KW-0472">Membrane</keyword>
<evidence type="ECO:0008006" key="4">
    <source>
        <dbReference type="Google" id="ProtNLM"/>
    </source>
</evidence>
<feature type="transmembrane region" description="Helical" evidence="1">
    <location>
        <begin position="29"/>
        <end position="46"/>
    </location>
</feature>
<accession>C8PGX5</accession>
<dbReference type="RefSeq" id="WP_005870796.1">
    <property type="nucleotide sequence ID" value="NZ_ACYG01000022.1"/>
</dbReference>
<gene>
    <name evidence="2" type="ORF">CAMGR0001_2163</name>
</gene>
<keyword evidence="3" id="KW-1185">Reference proteome</keyword>
<evidence type="ECO:0000313" key="2">
    <source>
        <dbReference type="EMBL" id="EEV17796.1"/>
    </source>
</evidence>
<keyword evidence="1" id="KW-1133">Transmembrane helix</keyword>
<protein>
    <recommendedName>
        <fullName evidence="4">YcxB-like protein domain-containing protein</fullName>
    </recommendedName>
</protein>
<dbReference type="eggNOG" id="ENOG5032GB6">
    <property type="taxonomic scope" value="Bacteria"/>
</dbReference>
<dbReference type="OrthoDB" id="5363219at2"/>
<comment type="caution">
    <text evidence="2">The sequence shown here is derived from an EMBL/GenBank/DDBJ whole genome shotgun (WGS) entry which is preliminary data.</text>
</comment>
<reference evidence="2 3" key="1">
    <citation type="submission" date="2009-07" db="EMBL/GenBank/DDBJ databases">
        <authorList>
            <person name="Madupu R."/>
            <person name="Sebastian Y."/>
            <person name="Durkin A.S."/>
            <person name="Torralba M."/>
            <person name="Methe B."/>
            <person name="Sutton G.G."/>
            <person name="Strausberg R.L."/>
            <person name="Nelson K.E."/>
        </authorList>
    </citation>
    <scope>NUCLEOTIDE SEQUENCE [LARGE SCALE GENOMIC DNA]</scope>
    <source>
        <strain evidence="2 3">RM3268</strain>
    </source>
</reference>
<keyword evidence="1" id="KW-0812">Transmembrane</keyword>
<evidence type="ECO:0000256" key="1">
    <source>
        <dbReference type="SAM" id="Phobius"/>
    </source>
</evidence>
<feature type="transmembrane region" description="Helical" evidence="1">
    <location>
        <begin position="52"/>
        <end position="71"/>
    </location>
</feature>
<dbReference type="Proteomes" id="UP000005709">
    <property type="component" value="Unassembled WGS sequence"/>
</dbReference>
<organism evidence="2 3">
    <name type="scientific">Campylobacter gracilis RM3268</name>
    <dbReference type="NCBI Taxonomy" id="553220"/>
    <lineage>
        <taxon>Bacteria</taxon>
        <taxon>Pseudomonadati</taxon>
        <taxon>Campylobacterota</taxon>
        <taxon>Epsilonproteobacteria</taxon>
        <taxon>Campylobacterales</taxon>
        <taxon>Campylobacteraceae</taxon>
        <taxon>Campylobacter</taxon>
    </lineage>
</organism>